<evidence type="ECO:0000256" key="3">
    <source>
        <dbReference type="ARBA" id="ARBA00022741"/>
    </source>
</evidence>
<dbReference type="Gene3D" id="3.30.300.30">
    <property type="match status" value="1"/>
</dbReference>
<evidence type="ECO:0000313" key="8">
    <source>
        <dbReference type="Proteomes" id="UP000249754"/>
    </source>
</evidence>
<dbReference type="InterPro" id="IPR025110">
    <property type="entry name" value="AMP-bd_C"/>
</dbReference>
<keyword evidence="3" id="KW-0547">Nucleotide-binding</keyword>
<feature type="domain" description="AMP-binding enzyme C-terminal" evidence="6">
    <location>
        <begin position="457"/>
        <end position="535"/>
    </location>
</feature>
<dbReference type="GO" id="GO:0015645">
    <property type="term" value="F:fatty acid ligase activity"/>
    <property type="evidence" value="ECO:0007669"/>
    <property type="project" value="TreeGrafter"/>
</dbReference>
<dbReference type="PROSITE" id="PS00455">
    <property type="entry name" value="AMP_BINDING"/>
    <property type="match status" value="1"/>
</dbReference>
<comment type="caution">
    <text evidence="7">The sequence shown here is derived from an EMBL/GenBank/DDBJ whole genome shotgun (WGS) entry which is preliminary data.</text>
</comment>
<evidence type="ECO:0000256" key="1">
    <source>
        <dbReference type="ARBA" id="ARBA00006432"/>
    </source>
</evidence>
<keyword evidence="4" id="KW-0067">ATP-binding</keyword>
<dbReference type="SUPFAM" id="SSF56801">
    <property type="entry name" value="Acetyl-CoA synthetase-like"/>
    <property type="match status" value="1"/>
</dbReference>
<dbReference type="GO" id="GO:0006633">
    <property type="term" value="P:fatty acid biosynthetic process"/>
    <property type="evidence" value="ECO:0007669"/>
    <property type="project" value="TreeGrafter"/>
</dbReference>
<dbReference type="AlphaFoldDB" id="A0A327T1Y0"/>
<dbReference type="PANTHER" id="PTHR43605:SF10">
    <property type="entry name" value="ACYL-COA SYNTHETASE MEDIUM CHAIN FAMILY MEMBER 3"/>
    <property type="match status" value="1"/>
</dbReference>
<dbReference type="Pfam" id="PF00501">
    <property type="entry name" value="AMP-binding"/>
    <property type="match status" value="1"/>
</dbReference>
<dbReference type="OrthoDB" id="9778383at2"/>
<dbReference type="EMBL" id="QLLR01000002">
    <property type="protein sequence ID" value="RAJ35650.1"/>
    <property type="molecule type" value="Genomic_DNA"/>
</dbReference>
<evidence type="ECO:0000259" key="5">
    <source>
        <dbReference type="Pfam" id="PF00501"/>
    </source>
</evidence>
<dbReference type="RefSeq" id="WP_111632501.1">
    <property type="nucleotide sequence ID" value="NZ_QLLR01000002.1"/>
</dbReference>
<dbReference type="GO" id="GO:0006637">
    <property type="term" value="P:acyl-CoA metabolic process"/>
    <property type="evidence" value="ECO:0007669"/>
    <property type="project" value="TreeGrafter"/>
</dbReference>
<evidence type="ECO:0000259" key="6">
    <source>
        <dbReference type="Pfam" id="PF13193"/>
    </source>
</evidence>
<organism evidence="7 8">
    <name type="scientific">Pedobacter cryoconitis</name>
    <dbReference type="NCBI Taxonomy" id="188932"/>
    <lineage>
        <taxon>Bacteria</taxon>
        <taxon>Pseudomonadati</taxon>
        <taxon>Bacteroidota</taxon>
        <taxon>Sphingobacteriia</taxon>
        <taxon>Sphingobacteriales</taxon>
        <taxon>Sphingobacteriaceae</taxon>
        <taxon>Pedobacter</taxon>
    </lineage>
</organism>
<dbReference type="GO" id="GO:0004321">
    <property type="term" value="F:fatty-acyl-CoA synthase activity"/>
    <property type="evidence" value="ECO:0007669"/>
    <property type="project" value="TreeGrafter"/>
</dbReference>
<accession>A0A327T1Y0</accession>
<gene>
    <name evidence="7" type="ORF">LY11_00896</name>
</gene>
<dbReference type="GO" id="GO:0016405">
    <property type="term" value="F:CoA-ligase activity"/>
    <property type="evidence" value="ECO:0007669"/>
    <property type="project" value="UniProtKB-ARBA"/>
</dbReference>
<dbReference type="Proteomes" id="UP000249754">
    <property type="component" value="Unassembled WGS sequence"/>
</dbReference>
<dbReference type="PANTHER" id="PTHR43605">
    <property type="entry name" value="ACYL-COENZYME A SYNTHETASE"/>
    <property type="match status" value="1"/>
</dbReference>
<evidence type="ECO:0000313" key="7">
    <source>
        <dbReference type="EMBL" id="RAJ35650.1"/>
    </source>
</evidence>
<protein>
    <submittedName>
        <fullName evidence="7">Acetyl-CoA synthetase</fullName>
    </submittedName>
</protein>
<keyword evidence="2" id="KW-0436">Ligase</keyword>
<dbReference type="FunFam" id="3.30.300.30:FF:000005">
    <property type="entry name" value="Acyl-coenzyme A synthetase ACSM5, mitochondrial"/>
    <property type="match status" value="1"/>
</dbReference>
<reference evidence="7 8" key="1">
    <citation type="submission" date="2018-06" db="EMBL/GenBank/DDBJ databases">
        <title>Genomic Encyclopedia of Archaeal and Bacterial Type Strains, Phase II (KMG-II): from individual species to whole genera.</title>
        <authorList>
            <person name="Goeker M."/>
        </authorList>
    </citation>
    <scope>NUCLEOTIDE SEQUENCE [LARGE SCALE GENOMIC DNA]</scope>
    <source>
        <strain evidence="7 8">DSM 14825</strain>
    </source>
</reference>
<dbReference type="InterPro" id="IPR045851">
    <property type="entry name" value="AMP-bd_C_sf"/>
</dbReference>
<evidence type="ECO:0000256" key="4">
    <source>
        <dbReference type="ARBA" id="ARBA00022840"/>
    </source>
</evidence>
<proteinExistence type="inferred from homology"/>
<dbReference type="InterPro" id="IPR000873">
    <property type="entry name" value="AMP-dep_synth/lig_dom"/>
</dbReference>
<dbReference type="InterPro" id="IPR042099">
    <property type="entry name" value="ANL_N_sf"/>
</dbReference>
<name>A0A327T1Y0_9SPHI</name>
<dbReference type="Pfam" id="PF13193">
    <property type="entry name" value="AMP-binding_C"/>
    <property type="match status" value="1"/>
</dbReference>
<feature type="domain" description="AMP-dependent synthetase/ligase" evidence="5">
    <location>
        <begin position="43"/>
        <end position="395"/>
    </location>
</feature>
<comment type="similarity">
    <text evidence="1">Belongs to the ATP-dependent AMP-binding enzyme family.</text>
</comment>
<dbReference type="GO" id="GO:0005524">
    <property type="term" value="F:ATP binding"/>
    <property type="evidence" value="ECO:0007669"/>
    <property type="project" value="UniProtKB-KW"/>
</dbReference>
<dbReference type="Gene3D" id="3.40.50.12780">
    <property type="entry name" value="N-terminal domain of ligase-like"/>
    <property type="match status" value="1"/>
</dbReference>
<dbReference type="InterPro" id="IPR020845">
    <property type="entry name" value="AMP-binding_CS"/>
</dbReference>
<sequence>MERTFREVRQLIADKQSGALKAITLHKPEFFNWANDIFEGIHVKERPAATALLWTDGNLVNHFSFLQISRQANQLLNFLRKKGIQQNDVILTQLSLQPLTWFSILATIKGGFRMIPAANILGVADMCYRFEKLMPQVVIADTENAAKIEEAERLIGKNITVKIIAEGQRPGWYNLEDLQQENQEAAGAITKADDPLFLFFTSGTTGMPKVVIHTHLSYPFGHLTTSSWIGLQPEDIHYNISQPGWAKFAWSSFFAPWNIGACIFAFHQTGRFNAKETLSLIEKYKITTFCAPPTVLRMLIQEELKAYHFNLRECVAAGEPLNPEVIETWKKGTGILLRDGFGQTESTCLVANLPGDPVKFGSMGKPTFLYEVVIADDQGRTLPVGEEGSICVRMDTGRPNGIFDTYYEDPEKKKEVFKHGLYYTGDKAYQDDQGYIWFVGRDDDVIKSSDYRIGPFEVESVLLEHEAVLESAVVGSPHLVKGLEVKAFVILNSNYKPSKELADELFSYCRKKLSPYKMPRLIEFVTVLPKTISGKIRRIELRAMEAERKTKGIVIAQEYLYSVPGRL</sequence>
<evidence type="ECO:0000256" key="2">
    <source>
        <dbReference type="ARBA" id="ARBA00022598"/>
    </source>
</evidence>
<dbReference type="InterPro" id="IPR051087">
    <property type="entry name" value="Mitochondrial_ACSM"/>
</dbReference>